<dbReference type="RefSeq" id="WP_145795298.1">
    <property type="nucleotide sequence ID" value="NZ_BAAABR010000047.1"/>
</dbReference>
<proteinExistence type="predicted"/>
<protein>
    <recommendedName>
        <fullName evidence="4">Excalibur calcium-binding domain-containing protein</fullName>
    </recommendedName>
</protein>
<comment type="caution">
    <text evidence="2">The sequence shown here is derived from an EMBL/GenBank/DDBJ whole genome shotgun (WGS) entry which is preliminary data.</text>
</comment>
<sequence length="150" mass="15323">MLKSIPSVLVAVAVAGAAAGTTLGLAQASPTAAPAPATVVQQDSAQATPAPHILDFAHGLKDSPKKLPASATAVPQPVDVDGCDHDYGVIGQCVPVAFPPGVGTSTQERCDWLKAHGFKELKVHNRAKAADKDKLKLDKNKDGVACGRGD</sequence>
<evidence type="ECO:0000256" key="1">
    <source>
        <dbReference type="SAM" id="SignalP"/>
    </source>
</evidence>
<feature type="signal peptide" evidence="1">
    <location>
        <begin position="1"/>
        <end position="28"/>
    </location>
</feature>
<keyword evidence="1" id="KW-0732">Signal</keyword>
<dbReference type="Proteomes" id="UP000318416">
    <property type="component" value="Unassembled WGS sequence"/>
</dbReference>
<organism evidence="2 3">
    <name type="scientific">Kitasatospora atroaurantiaca</name>
    <dbReference type="NCBI Taxonomy" id="285545"/>
    <lineage>
        <taxon>Bacteria</taxon>
        <taxon>Bacillati</taxon>
        <taxon>Actinomycetota</taxon>
        <taxon>Actinomycetes</taxon>
        <taxon>Kitasatosporales</taxon>
        <taxon>Streptomycetaceae</taxon>
        <taxon>Kitasatospora</taxon>
    </lineage>
</organism>
<evidence type="ECO:0000313" key="3">
    <source>
        <dbReference type="Proteomes" id="UP000318416"/>
    </source>
</evidence>
<evidence type="ECO:0000313" key="2">
    <source>
        <dbReference type="EMBL" id="TWE20757.1"/>
    </source>
</evidence>
<accession>A0A561EYT8</accession>
<dbReference type="OrthoDB" id="601499at2"/>
<evidence type="ECO:0008006" key="4">
    <source>
        <dbReference type="Google" id="ProtNLM"/>
    </source>
</evidence>
<reference evidence="2 3" key="1">
    <citation type="submission" date="2019-06" db="EMBL/GenBank/DDBJ databases">
        <title>Sequencing the genomes of 1000 actinobacteria strains.</title>
        <authorList>
            <person name="Klenk H.-P."/>
        </authorList>
    </citation>
    <scope>NUCLEOTIDE SEQUENCE [LARGE SCALE GENOMIC DNA]</scope>
    <source>
        <strain evidence="2 3">DSM 41649</strain>
    </source>
</reference>
<feature type="chain" id="PRO_5022186341" description="Excalibur calcium-binding domain-containing protein" evidence="1">
    <location>
        <begin position="29"/>
        <end position="150"/>
    </location>
</feature>
<keyword evidence="3" id="KW-1185">Reference proteome</keyword>
<dbReference type="EMBL" id="VIVR01000001">
    <property type="protein sequence ID" value="TWE20757.1"/>
    <property type="molecule type" value="Genomic_DNA"/>
</dbReference>
<gene>
    <name evidence="2" type="ORF">FB465_5915</name>
</gene>
<name>A0A561EYT8_9ACTN</name>
<dbReference type="AlphaFoldDB" id="A0A561EYT8"/>